<accession>A0A917N2D9</accession>
<dbReference type="GO" id="GO:0016829">
    <property type="term" value="F:lyase activity"/>
    <property type="evidence" value="ECO:0007669"/>
    <property type="project" value="UniProtKB-KW"/>
</dbReference>
<dbReference type="PANTHER" id="PTHR43286:SF1">
    <property type="entry name" value="ENDONUCLEASE III-LIKE PROTEIN 1"/>
    <property type="match status" value="1"/>
</dbReference>
<dbReference type="GO" id="GO:0003906">
    <property type="term" value="F:DNA-(apurinic or apyrimidinic site) endonuclease activity"/>
    <property type="evidence" value="ECO:0007669"/>
    <property type="project" value="TreeGrafter"/>
</dbReference>
<evidence type="ECO:0000256" key="6">
    <source>
        <dbReference type="ARBA" id="ARBA00023295"/>
    </source>
</evidence>
<comment type="similarity">
    <text evidence="1">Belongs to the Nth/MutY family.</text>
</comment>
<dbReference type="FunFam" id="1.10.340.30:FF:000001">
    <property type="entry name" value="Endonuclease III"/>
    <property type="match status" value="1"/>
</dbReference>
<dbReference type="Gene3D" id="1.10.1670.10">
    <property type="entry name" value="Helix-hairpin-Helix base-excision DNA repair enzymes (C-terminal)"/>
    <property type="match status" value="1"/>
</dbReference>
<name>A0A917N2D9_9SPHI</name>
<gene>
    <name evidence="8" type="primary">nth</name>
    <name evidence="8" type="ORF">GCM10011425_30720</name>
</gene>
<keyword evidence="2" id="KW-0227">DNA damage</keyword>
<evidence type="ECO:0000256" key="1">
    <source>
        <dbReference type="ARBA" id="ARBA00008343"/>
    </source>
</evidence>
<comment type="caution">
    <text evidence="8">The sequence shown here is derived from an EMBL/GenBank/DDBJ whole genome shotgun (WGS) entry which is preliminary data.</text>
</comment>
<dbReference type="Pfam" id="PF00633">
    <property type="entry name" value="HHH"/>
    <property type="match status" value="1"/>
</dbReference>
<evidence type="ECO:0000256" key="2">
    <source>
        <dbReference type="ARBA" id="ARBA00022763"/>
    </source>
</evidence>
<dbReference type="GO" id="GO:0006289">
    <property type="term" value="P:nucleotide-excision repair"/>
    <property type="evidence" value="ECO:0007669"/>
    <property type="project" value="TreeGrafter"/>
</dbReference>
<keyword evidence="8" id="KW-0255">Endonuclease</keyword>
<proteinExistence type="inferred from homology"/>
<evidence type="ECO:0000313" key="9">
    <source>
        <dbReference type="Proteomes" id="UP000662074"/>
    </source>
</evidence>
<dbReference type="InterPro" id="IPR011257">
    <property type="entry name" value="DNA_glycosylase"/>
</dbReference>
<keyword evidence="6" id="KW-0326">Glycosidase</keyword>
<organism evidence="8 9">
    <name type="scientific">Mucilaginibacter galii</name>
    <dbReference type="NCBI Taxonomy" id="2005073"/>
    <lineage>
        <taxon>Bacteria</taxon>
        <taxon>Pseudomonadati</taxon>
        <taxon>Bacteroidota</taxon>
        <taxon>Sphingobacteriia</taxon>
        <taxon>Sphingobacteriales</taxon>
        <taxon>Sphingobacteriaceae</taxon>
        <taxon>Mucilaginibacter</taxon>
    </lineage>
</organism>
<dbReference type="SUPFAM" id="SSF48150">
    <property type="entry name" value="DNA-glycosylase"/>
    <property type="match status" value="1"/>
</dbReference>
<dbReference type="AlphaFoldDB" id="A0A917N2D9"/>
<evidence type="ECO:0000256" key="3">
    <source>
        <dbReference type="ARBA" id="ARBA00022801"/>
    </source>
</evidence>
<keyword evidence="8" id="KW-0540">Nuclease</keyword>
<dbReference type="Gene3D" id="1.10.340.30">
    <property type="entry name" value="Hypothetical protein, domain 2"/>
    <property type="match status" value="1"/>
</dbReference>
<evidence type="ECO:0000256" key="4">
    <source>
        <dbReference type="ARBA" id="ARBA00023204"/>
    </source>
</evidence>
<protein>
    <submittedName>
        <fullName evidence="8">Endonuclease III</fullName>
    </submittedName>
</protein>
<keyword evidence="5" id="KW-0456">Lyase</keyword>
<feature type="domain" description="HhH-GPD" evidence="7">
    <location>
        <begin position="50"/>
        <end position="197"/>
    </location>
</feature>
<dbReference type="SMART" id="SM00478">
    <property type="entry name" value="ENDO3c"/>
    <property type="match status" value="1"/>
</dbReference>
<dbReference type="Proteomes" id="UP000662074">
    <property type="component" value="Unassembled WGS sequence"/>
</dbReference>
<dbReference type="Pfam" id="PF00730">
    <property type="entry name" value="HhH-GPD"/>
    <property type="match status" value="1"/>
</dbReference>
<dbReference type="PANTHER" id="PTHR43286">
    <property type="entry name" value="ENDONUCLEASE III-LIKE PROTEIN 1"/>
    <property type="match status" value="1"/>
</dbReference>
<dbReference type="GO" id="GO:0003677">
    <property type="term" value="F:DNA binding"/>
    <property type="evidence" value="ECO:0007669"/>
    <property type="project" value="InterPro"/>
</dbReference>
<evidence type="ECO:0000256" key="5">
    <source>
        <dbReference type="ARBA" id="ARBA00023239"/>
    </source>
</evidence>
<reference evidence="8" key="1">
    <citation type="journal article" date="2014" name="Int. J. Syst. Evol. Microbiol.">
        <title>Complete genome sequence of Corynebacterium casei LMG S-19264T (=DSM 44701T), isolated from a smear-ripened cheese.</title>
        <authorList>
            <consortium name="US DOE Joint Genome Institute (JGI-PGF)"/>
            <person name="Walter F."/>
            <person name="Albersmeier A."/>
            <person name="Kalinowski J."/>
            <person name="Ruckert C."/>
        </authorList>
    </citation>
    <scope>NUCLEOTIDE SEQUENCE</scope>
    <source>
        <strain evidence="8">CCM 8711</strain>
    </source>
</reference>
<dbReference type="PIRSF" id="PIRSF001435">
    <property type="entry name" value="Nth"/>
    <property type="match status" value="1"/>
</dbReference>
<sequence>MQASAKTPYDIKEMLSRIARLMEQYPKAAMVQLYNEGYTSMFEQLLACIISIRTLDEVSIPVSQRLFGKARTPEQILKLSPQELEGLLYGSSYNGQKAFTMLGIAQTVIEQYDGNIPANYEQLTALKGVGPKCANLTLGIAAKIPAVSVDSHVHRVVNRWGYVQTKTPEKSLLALEKQVPKDRWIDINRLLMPFGKYHCTANMPKCSTCPVFEYCEQIGVEKHR</sequence>
<reference evidence="8" key="2">
    <citation type="submission" date="2020-09" db="EMBL/GenBank/DDBJ databases">
        <authorList>
            <person name="Sun Q."/>
            <person name="Sedlacek I."/>
        </authorList>
    </citation>
    <scope>NUCLEOTIDE SEQUENCE</scope>
    <source>
        <strain evidence="8">CCM 8711</strain>
    </source>
</reference>
<dbReference type="CDD" id="cd00056">
    <property type="entry name" value="ENDO3c"/>
    <property type="match status" value="1"/>
</dbReference>
<dbReference type="InterPro" id="IPR003265">
    <property type="entry name" value="HhH-GPD_domain"/>
</dbReference>
<evidence type="ECO:0000259" key="7">
    <source>
        <dbReference type="SMART" id="SM00478"/>
    </source>
</evidence>
<keyword evidence="9" id="KW-1185">Reference proteome</keyword>
<dbReference type="RefSeq" id="WP_188417971.1">
    <property type="nucleotide sequence ID" value="NZ_BMDO01000009.1"/>
</dbReference>
<evidence type="ECO:0000313" key="8">
    <source>
        <dbReference type="EMBL" id="GGI51860.1"/>
    </source>
</evidence>
<dbReference type="EMBL" id="BMDO01000009">
    <property type="protein sequence ID" value="GGI51860.1"/>
    <property type="molecule type" value="Genomic_DNA"/>
</dbReference>
<dbReference type="InterPro" id="IPR000445">
    <property type="entry name" value="HhH_motif"/>
</dbReference>
<dbReference type="GO" id="GO:0000703">
    <property type="term" value="F:oxidized pyrimidine nucleobase lesion DNA N-glycosylase activity"/>
    <property type="evidence" value="ECO:0007669"/>
    <property type="project" value="TreeGrafter"/>
</dbReference>
<keyword evidence="3" id="KW-0378">Hydrolase</keyword>
<keyword evidence="4" id="KW-0234">DNA repair</keyword>
<dbReference type="GO" id="GO:0006285">
    <property type="term" value="P:base-excision repair, AP site formation"/>
    <property type="evidence" value="ECO:0007669"/>
    <property type="project" value="TreeGrafter"/>
</dbReference>
<dbReference type="InterPro" id="IPR023170">
    <property type="entry name" value="HhH_base_excis_C"/>
</dbReference>